<evidence type="ECO:0000256" key="5">
    <source>
        <dbReference type="ARBA" id="ARBA00023136"/>
    </source>
</evidence>
<feature type="transmembrane region" description="Helical" evidence="6">
    <location>
        <begin position="311"/>
        <end position="329"/>
    </location>
</feature>
<feature type="transmembrane region" description="Helical" evidence="6">
    <location>
        <begin position="80"/>
        <end position="98"/>
    </location>
</feature>
<gene>
    <name evidence="7" type="ORF">ABWT76_001405</name>
</gene>
<keyword evidence="5 6" id="KW-0472">Membrane</keyword>
<dbReference type="EMBL" id="CP159837">
    <property type="protein sequence ID" value="XCM38549.1"/>
    <property type="molecule type" value="Genomic_DNA"/>
</dbReference>
<dbReference type="AlphaFoldDB" id="A0AAU8JH18"/>
<comment type="subcellular location">
    <subcellularLocation>
        <location evidence="1">Cell membrane</location>
        <topology evidence="1">Multi-pass membrane protein</topology>
    </subcellularLocation>
</comment>
<sequence>MTSFSRVNTSINLLGFPLKLTMMDRYIIRELIGPFLFGIGAFCSVGVSVDTLFELIRQVTEKGLAWEIAIEVFLLKLPEFLVLAFPMSMLLATLMAYSRLSADSELVALRSCGVSVYRLVFPAMMVSLLVTAMTFAFNEAIVPVANYQASTTLERALKREKLPFQDRNIIHTEFERVTQADGQRVNVMKRLFYAEQFDGKDMKKLTILDRSEQGLTQIVSAELAQWNFSQNSWDFFNGTIYLIAPDGSYRNIIRFDRQQLQLPRTPLDLAQRGRDYGEMNIAQAKERLAILRQGADEDEIRKMEVRIQQKYALPFVCVVFALVGSTLGIRPRRVSKATSFGISILIVFGYYLLAFLTNALGQIQILSPVLAAWLPSGIGLTIGGVLLVRASR</sequence>
<organism evidence="7">
    <name type="scientific">Planktothricoides raciborskii GIHE-MW2</name>
    <dbReference type="NCBI Taxonomy" id="2792601"/>
    <lineage>
        <taxon>Bacteria</taxon>
        <taxon>Bacillati</taxon>
        <taxon>Cyanobacteriota</taxon>
        <taxon>Cyanophyceae</taxon>
        <taxon>Oscillatoriophycideae</taxon>
        <taxon>Oscillatoriales</taxon>
        <taxon>Oscillatoriaceae</taxon>
        <taxon>Planktothricoides</taxon>
    </lineage>
</organism>
<evidence type="ECO:0000256" key="4">
    <source>
        <dbReference type="ARBA" id="ARBA00022989"/>
    </source>
</evidence>
<reference evidence="7" key="1">
    <citation type="submission" date="2024-07" db="EMBL/GenBank/DDBJ databases">
        <authorList>
            <person name="Kim Y.J."/>
            <person name="Jeong J.Y."/>
        </authorList>
    </citation>
    <scope>NUCLEOTIDE SEQUENCE</scope>
    <source>
        <strain evidence="7">GIHE-MW2</strain>
    </source>
</reference>
<name>A0AAU8JH18_9CYAN</name>
<evidence type="ECO:0000256" key="3">
    <source>
        <dbReference type="ARBA" id="ARBA00022692"/>
    </source>
</evidence>
<feature type="transmembrane region" description="Helical" evidence="6">
    <location>
        <begin position="119"/>
        <end position="137"/>
    </location>
</feature>
<dbReference type="RefSeq" id="WP_231636931.1">
    <property type="nucleotide sequence ID" value="NZ_CP159837.1"/>
</dbReference>
<evidence type="ECO:0000256" key="6">
    <source>
        <dbReference type="SAM" id="Phobius"/>
    </source>
</evidence>
<proteinExistence type="predicted"/>
<protein>
    <submittedName>
        <fullName evidence="7">LptF/LptG family permease</fullName>
    </submittedName>
</protein>
<accession>A0AAU8JH18</accession>
<keyword evidence="2" id="KW-1003">Cell membrane</keyword>
<dbReference type="GO" id="GO:0043190">
    <property type="term" value="C:ATP-binding cassette (ABC) transporter complex"/>
    <property type="evidence" value="ECO:0007669"/>
    <property type="project" value="TreeGrafter"/>
</dbReference>
<keyword evidence="4 6" id="KW-1133">Transmembrane helix</keyword>
<dbReference type="Pfam" id="PF03739">
    <property type="entry name" value="LptF_LptG"/>
    <property type="match status" value="1"/>
</dbReference>
<feature type="transmembrane region" description="Helical" evidence="6">
    <location>
        <begin position="365"/>
        <end position="388"/>
    </location>
</feature>
<feature type="transmembrane region" description="Helical" evidence="6">
    <location>
        <begin position="341"/>
        <end position="359"/>
    </location>
</feature>
<dbReference type="PANTHER" id="PTHR33529">
    <property type="entry name" value="SLR0882 PROTEIN-RELATED"/>
    <property type="match status" value="1"/>
</dbReference>
<dbReference type="PANTHER" id="PTHR33529:SF6">
    <property type="entry name" value="YJGP_YJGQ FAMILY PERMEASE"/>
    <property type="match status" value="1"/>
</dbReference>
<evidence type="ECO:0000256" key="2">
    <source>
        <dbReference type="ARBA" id="ARBA00022475"/>
    </source>
</evidence>
<keyword evidence="3 6" id="KW-0812">Transmembrane</keyword>
<evidence type="ECO:0000313" key="7">
    <source>
        <dbReference type="EMBL" id="XCM38549.1"/>
    </source>
</evidence>
<feature type="transmembrane region" description="Helical" evidence="6">
    <location>
        <begin position="31"/>
        <end position="49"/>
    </location>
</feature>
<dbReference type="GO" id="GO:0015920">
    <property type="term" value="P:lipopolysaccharide transport"/>
    <property type="evidence" value="ECO:0007669"/>
    <property type="project" value="TreeGrafter"/>
</dbReference>
<evidence type="ECO:0000256" key="1">
    <source>
        <dbReference type="ARBA" id="ARBA00004651"/>
    </source>
</evidence>
<dbReference type="InterPro" id="IPR005495">
    <property type="entry name" value="LptG/LptF_permease"/>
</dbReference>